<feature type="domain" description="5'-Nucleotidase C-terminal" evidence="7">
    <location>
        <begin position="317"/>
        <end position="486"/>
    </location>
</feature>
<comment type="caution">
    <text evidence="8">The sequence shown here is derived from an EMBL/GenBank/DDBJ whole genome shotgun (WGS) entry which is preliminary data.</text>
</comment>
<dbReference type="Gene3D" id="3.90.780.10">
    <property type="entry name" value="5'-Nucleotidase, C-terminal domain"/>
    <property type="match status" value="1"/>
</dbReference>
<keyword evidence="4 5" id="KW-0547">Nucleotide-binding</keyword>
<dbReference type="GO" id="GO:0000166">
    <property type="term" value="F:nucleotide binding"/>
    <property type="evidence" value="ECO:0007669"/>
    <property type="project" value="UniProtKB-KW"/>
</dbReference>
<evidence type="ECO:0000256" key="2">
    <source>
        <dbReference type="ARBA" id="ARBA00022723"/>
    </source>
</evidence>
<dbReference type="AlphaFoldDB" id="A0A8J2ZXQ2"/>
<dbReference type="PANTHER" id="PTHR11575:SF6">
    <property type="entry name" value="2',3'-CYCLIC-NUCLEOTIDE 2'-PHOSPHODIESTERASE_3'-NUCLEOTIDASE"/>
    <property type="match status" value="1"/>
</dbReference>
<evidence type="ECO:0000259" key="7">
    <source>
        <dbReference type="Pfam" id="PF02872"/>
    </source>
</evidence>
<dbReference type="PRINTS" id="PR01607">
    <property type="entry name" value="APYRASEFAMLY"/>
</dbReference>
<reference evidence="8" key="2">
    <citation type="submission" date="2020-09" db="EMBL/GenBank/DDBJ databases">
        <authorList>
            <person name="Sun Q."/>
            <person name="Zhou Y."/>
        </authorList>
    </citation>
    <scope>NUCLEOTIDE SEQUENCE</scope>
    <source>
        <strain evidence="8">CGMCC 1.12777</strain>
    </source>
</reference>
<dbReference type="InterPro" id="IPR041827">
    <property type="entry name" value="CpdB_N"/>
</dbReference>
<dbReference type="GO" id="GO:0030288">
    <property type="term" value="C:outer membrane-bounded periplasmic space"/>
    <property type="evidence" value="ECO:0007669"/>
    <property type="project" value="TreeGrafter"/>
</dbReference>
<dbReference type="InterPro" id="IPR004843">
    <property type="entry name" value="Calcineurin-like_PHP"/>
</dbReference>
<evidence type="ECO:0000256" key="3">
    <source>
        <dbReference type="ARBA" id="ARBA00022729"/>
    </source>
</evidence>
<sequence length="525" mass="58835">MSKIECVILETSDIHGNVLPLNYGTNKPSELGFAKVATLIREERKRHENVMVIDNGDVIQGTPLTYHFARFDKENVNPMMKLLNALHYDAAVFGNHEFNYGLGHLTEAVEASHFPWLSANLLNKETGDPYFGQPYILKTVGESGPTIAILGLTTKYIPNWEKEEHIEGMAFVDVVETAKKWVPFLREEKGADIVVISYHGGFERDLESGEPTETLTGENQGYELCQSVEGIDVLLTGHQHRMIEDKDINGVLLIQPGSTGLALGKVTLTLEETEEGWRCLNKQSELLSVEGVQPDEEVVELIQPYEKATQAWLDQPIGHIKGNMLVEDPLAIRLQDNPLIEFINKVQMETADVDISNTALFDNNSPGFPENVTMRSVVGNYIYPNTLVVLRVQGRDIKAALEQSAGYFELKADGTIGVSPAFTTPKPQHYNYDMWEGIDYAIDVRKPIGERITHIDYHGAPLEMDQSYDVVLNNYRAAGGGDYHMYQGKEVVKDIPIDVSELIANYIIERKVIEPTVDGNWKVIY</sequence>
<dbReference type="InterPro" id="IPR029052">
    <property type="entry name" value="Metallo-depent_PP-like"/>
</dbReference>
<dbReference type="RefSeq" id="WP_188498325.1">
    <property type="nucleotide sequence ID" value="NZ_BMFV01000027.1"/>
</dbReference>
<evidence type="ECO:0000313" key="8">
    <source>
        <dbReference type="EMBL" id="GGH85576.1"/>
    </source>
</evidence>
<dbReference type="Proteomes" id="UP000656813">
    <property type="component" value="Unassembled WGS sequence"/>
</dbReference>
<dbReference type="GO" id="GO:0016787">
    <property type="term" value="F:hydrolase activity"/>
    <property type="evidence" value="ECO:0007669"/>
    <property type="project" value="UniProtKB-KW"/>
</dbReference>
<dbReference type="PANTHER" id="PTHR11575">
    <property type="entry name" value="5'-NUCLEOTIDASE-RELATED"/>
    <property type="match status" value="1"/>
</dbReference>
<dbReference type="CDD" id="cd07410">
    <property type="entry name" value="MPP_CpdB_N"/>
    <property type="match status" value="1"/>
</dbReference>
<dbReference type="Pfam" id="PF02872">
    <property type="entry name" value="5_nucleotid_C"/>
    <property type="match status" value="1"/>
</dbReference>
<comment type="similarity">
    <text evidence="1 5">Belongs to the 5'-nucleotidase family.</text>
</comment>
<proteinExistence type="inferred from homology"/>
<dbReference type="InterPro" id="IPR008334">
    <property type="entry name" value="5'-Nucleotdase_C"/>
</dbReference>
<dbReference type="InterPro" id="IPR036907">
    <property type="entry name" value="5'-Nucleotdase_C_sf"/>
</dbReference>
<evidence type="ECO:0000313" key="9">
    <source>
        <dbReference type="Proteomes" id="UP000656813"/>
    </source>
</evidence>
<dbReference type="GO" id="GO:0009166">
    <property type="term" value="P:nucleotide catabolic process"/>
    <property type="evidence" value="ECO:0007669"/>
    <property type="project" value="InterPro"/>
</dbReference>
<dbReference type="Pfam" id="PF00149">
    <property type="entry name" value="Metallophos"/>
    <property type="match status" value="1"/>
</dbReference>
<dbReference type="EMBL" id="BMFV01000027">
    <property type="protein sequence ID" value="GGH85576.1"/>
    <property type="molecule type" value="Genomic_DNA"/>
</dbReference>
<evidence type="ECO:0000256" key="1">
    <source>
        <dbReference type="ARBA" id="ARBA00006654"/>
    </source>
</evidence>
<gene>
    <name evidence="8" type="ORF">GCM10007096_31290</name>
</gene>
<keyword evidence="3" id="KW-0732">Signal</keyword>
<reference evidence="8" key="1">
    <citation type="journal article" date="2014" name="Int. J. Syst. Evol. Microbiol.">
        <title>Complete genome sequence of Corynebacterium casei LMG S-19264T (=DSM 44701T), isolated from a smear-ripened cheese.</title>
        <authorList>
            <consortium name="US DOE Joint Genome Institute (JGI-PGF)"/>
            <person name="Walter F."/>
            <person name="Albersmeier A."/>
            <person name="Kalinowski J."/>
            <person name="Ruckert C."/>
        </authorList>
    </citation>
    <scope>NUCLEOTIDE SEQUENCE</scope>
    <source>
        <strain evidence="8">CGMCC 1.12777</strain>
    </source>
</reference>
<dbReference type="Gene3D" id="3.60.21.10">
    <property type="match status" value="1"/>
</dbReference>
<keyword evidence="5" id="KW-0378">Hydrolase</keyword>
<evidence type="ECO:0000256" key="5">
    <source>
        <dbReference type="RuleBase" id="RU362119"/>
    </source>
</evidence>
<evidence type="ECO:0000256" key="4">
    <source>
        <dbReference type="ARBA" id="ARBA00022741"/>
    </source>
</evidence>
<dbReference type="SUPFAM" id="SSF55816">
    <property type="entry name" value="5'-nucleotidase (syn. UDP-sugar hydrolase), C-terminal domain"/>
    <property type="match status" value="1"/>
</dbReference>
<evidence type="ECO:0000259" key="6">
    <source>
        <dbReference type="Pfam" id="PF00149"/>
    </source>
</evidence>
<accession>A0A8J2ZXQ2</accession>
<name>A0A8J2ZXQ2_9BACL</name>
<protein>
    <submittedName>
        <fullName evidence="8">2',3'-cyclic-nucleotide 2'-phosphodiesterase</fullName>
    </submittedName>
</protein>
<organism evidence="8 9">
    <name type="scientific">Pullulanibacillus pueri</name>
    <dbReference type="NCBI Taxonomy" id="1437324"/>
    <lineage>
        <taxon>Bacteria</taxon>
        <taxon>Bacillati</taxon>
        <taxon>Bacillota</taxon>
        <taxon>Bacilli</taxon>
        <taxon>Bacillales</taxon>
        <taxon>Sporolactobacillaceae</taxon>
        <taxon>Pullulanibacillus</taxon>
    </lineage>
</organism>
<dbReference type="SUPFAM" id="SSF56300">
    <property type="entry name" value="Metallo-dependent phosphatases"/>
    <property type="match status" value="1"/>
</dbReference>
<keyword evidence="9" id="KW-1185">Reference proteome</keyword>
<dbReference type="InterPro" id="IPR006179">
    <property type="entry name" value="5_nucleotidase/apyrase"/>
</dbReference>
<dbReference type="GO" id="GO:0046872">
    <property type="term" value="F:metal ion binding"/>
    <property type="evidence" value="ECO:0007669"/>
    <property type="project" value="UniProtKB-KW"/>
</dbReference>
<feature type="domain" description="Calcineurin-like phosphoesterase" evidence="6">
    <location>
        <begin position="8"/>
        <end position="241"/>
    </location>
</feature>
<keyword evidence="2" id="KW-0479">Metal-binding</keyword>